<dbReference type="Proteomes" id="UP001596434">
    <property type="component" value="Unassembled WGS sequence"/>
</dbReference>
<keyword evidence="1" id="KW-0812">Transmembrane</keyword>
<dbReference type="InterPro" id="IPR058328">
    <property type="entry name" value="DUF8015"/>
</dbReference>
<gene>
    <name evidence="2" type="ORF">ACFQKE_00835</name>
</gene>
<keyword evidence="3" id="KW-1185">Reference proteome</keyword>
<evidence type="ECO:0000313" key="2">
    <source>
        <dbReference type="EMBL" id="MFC7253864.1"/>
    </source>
</evidence>
<comment type="caution">
    <text evidence="2">The sequence shown here is derived from an EMBL/GenBank/DDBJ whole genome shotgun (WGS) entry which is preliminary data.</text>
</comment>
<evidence type="ECO:0000256" key="1">
    <source>
        <dbReference type="SAM" id="Phobius"/>
    </source>
</evidence>
<feature type="transmembrane region" description="Helical" evidence="1">
    <location>
        <begin position="18"/>
        <end position="39"/>
    </location>
</feature>
<dbReference type="EMBL" id="JBHTAT010000001">
    <property type="protein sequence ID" value="MFC7253864.1"/>
    <property type="molecule type" value="Genomic_DNA"/>
</dbReference>
<evidence type="ECO:0000313" key="3">
    <source>
        <dbReference type="Proteomes" id="UP001596434"/>
    </source>
</evidence>
<dbReference type="AlphaFoldDB" id="A0ABD5ZTL3"/>
<keyword evidence="1" id="KW-1133">Transmembrane helix</keyword>
<dbReference type="GeneID" id="96952152"/>
<name>A0ABD5ZTL3_9EURY</name>
<proteinExistence type="predicted"/>
<keyword evidence="1" id="KW-0472">Membrane</keyword>
<accession>A0ABD5ZTL3</accession>
<protein>
    <submittedName>
        <fullName evidence="2">Uncharacterized protein</fullName>
    </submittedName>
</protein>
<sequence>MNDSIGRSTPSMPRGVDYLLAAMGVALFGGIAVGVVSALPLQATVGGGSLLAACLLGVGLTRFPRR</sequence>
<reference evidence="2 3" key="1">
    <citation type="journal article" date="2019" name="Int. J. Syst. Evol. Microbiol.">
        <title>The Global Catalogue of Microorganisms (GCM) 10K type strain sequencing project: providing services to taxonomists for standard genome sequencing and annotation.</title>
        <authorList>
            <consortium name="The Broad Institute Genomics Platform"/>
            <consortium name="The Broad Institute Genome Sequencing Center for Infectious Disease"/>
            <person name="Wu L."/>
            <person name="Ma J."/>
        </authorList>
    </citation>
    <scope>NUCLEOTIDE SEQUENCE [LARGE SCALE GENOMIC DNA]</scope>
    <source>
        <strain evidence="2 3">GX21</strain>
    </source>
</reference>
<organism evidence="2 3">
    <name type="scientific">Haloplanus litoreus</name>
    <dbReference type="NCBI Taxonomy" id="767515"/>
    <lineage>
        <taxon>Archaea</taxon>
        <taxon>Methanobacteriati</taxon>
        <taxon>Methanobacteriota</taxon>
        <taxon>Stenosarchaea group</taxon>
        <taxon>Halobacteria</taxon>
        <taxon>Halobacteriales</taxon>
        <taxon>Haloferacaceae</taxon>
        <taxon>Haloplanus</taxon>
    </lineage>
</organism>
<dbReference type="RefSeq" id="WP_379701945.1">
    <property type="nucleotide sequence ID" value="NZ_JBHTAT010000001.1"/>
</dbReference>
<dbReference type="Pfam" id="PF26047">
    <property type="entry name" value="DUF8015"/>
    <property type="match status" value="1"/>
</dbReference>
<feature type="transmembrane region" description="Helical" evidence="1">
    <location>
        <begin position="45"/>
        <end position="63"/>
    </location>
</feature>